<feature type="transmembrane region" description="Helical" evidence="7">
    <location>
        <begin position="215"/>
        <end position="233"/>
    </location>
</feature>
<dbReference type="PANTHER" id="PTHR33510">
    <property type="entry name" value="PROTEIN TIC 20-II, CHLOROPLASTIC"/>
    <property type="match status" value="1"/>
</dbReference>
<dbReference type="AlphaFoldDB" id="A0AAV8T675"/>
<proteinExistence type="inferred from homology"/>
<gene>
    <name evidence="8" type="ORF">K2173_007439</name>
</gene>
<organism evidence="8 9">
    <name type="scientific">Erythroxylum novogranatense</name>
    <dbReference type="NCBI Taxonomy" id="1862640"/>
    <lineage>
        <taxon>Eukaryota</taxon>
        <taxon>Viridiplantae</taxon>
        <taxon>Streptophyta</taxon>
        <taxon>Embryophyta</taxon>
        <taxon>Tracheophyta</taxon>
        <taxon>Spermatophyta</taxon>
        <taxon>Magnoliopsida</taxon>
        <taxon>eudicotyledons</taxon>
        <taxon>Gunneridae</taxon>
        <taxon>Pentapetalae</taxon>
        <taxon>rosids</taxon>
        <taxon>fabids</taxon>
        <taxon>Malpighiales</taxon>
        <taxon>Erythroxylaceae</taxon>
        <taxon>Erythroxylum</taxon>
    </lineage>
</organism>
<reference evidence="8 9" key="1">
    <citation type="submission" date="2021-09" db="EMBL/GenBank/DDBJ databases">
        <title>Genomic insights and catalytic innovation underlie evolution of tropane alkaloids biosynthesis.</title>
        <authorList>
            <person name="Wang Y.-J."/>
            <person name="Tian T."/>
            <person name="Huang J.-P."/>
            <person name="Huang S.-X."/>
        </authorList>
    </citation>
    <scope>NUCLEOTIDE SEQUENCE [LARGE SCALE GENOMIC DNA]</scope>
    <source>
        <strain evidence="8">KIB-2018</strain>
        <tissue evidence="8">Leaf</tissue>
    </source>
</reference>
<keyword evidence="6 7" id="KW-0472">Membrane</keyword>
<feature type="transmembrane region" description="Helical" evidence="7">
    <location>
        <begin position="116"/>
        <end position="137"/>
    </location>
</feature>
<evidence type="ECO:0000313" key="9">
    <source>
        <dbReference type="Proteomes" id="UP001159364"/>
    </source>
</evidence>
<dbReference type="InterPro" id="IPR005691">
    <property type="entry name" value="Tic20"/>
</dbReference>
<comment type="subcellular location">
    <subcellularLocation>
        <location evidence="1">Plastid</location>
        <location evidence="1">Chloroplast inner membrane</location>
        <topology evidence="1">Multi-pass membrane protein</topology>
    </subcellularLocation>
    <subcellularLocation>
        <location evidence="7">Plastid</location>
        <location evidence="7">Chloroplast membrane</location>
        <topology evidence="7">Multi-pass membrane protein</topology>
    </subcellularLocation>
</comment>
<evidence type="ECO:0000256" key="3">
    <source>
        <dbReference type="ARBA" id="ARBA00022692"/>
    </source>
</evidence>
<keyword evidence="7" id="KW-0934">Plastid</keyword>
<dbReference type="Pfam" id="PF16166">
    <property type="entry name" value="TIC20"/>
    <property type="match status" value="1"/>
</dbReference>
<dbReference type="GO" id="GO:0009706">
    <property type="term" value="C:chloroplast inner membrane"/>
    <property type="evidence" value="ECO:0007669"/>
    <property type="project" value="UniProtKB-SubCell"/>
</dbReference>
<evidence type="ECO:0000256" key="4">
    <source>
        <dbReference type="ARBA" id="ARBA00022780"/>
    </source>
</evidence>
<feature type="transmembrane region" description="Helical" evidence="7">
    <location>
        <begin position="181"/>
        <end position="203"/>
    </location>
</feature>
<comment type="caution">
    <text evidence="8">The sequence shown here is derived from an EMBL/GenBank/DDBJ whole genome shotgun (WGS) entry which is preliminary data.</text>
</comment>
<evidence type="ECO:0000313" key="8">
    <source>
        <dbReference type="EMBL" id="KAJ8762282.1"/>
    </source>
</evidence>
<evidence type="ECO:0000256" key="1">
    <source>
        <dbReference type="ARBA" id="ARBA00004478"/>
    </source>
</evidence>
<evidence type="ECO:0000256" key="7">
    <source>
        <dbReference type="RuleBase" id="RU367003"/>
    </source>
</evidence>
<name>A0AAV8T675_9ROSI</name>
<evidence type="ECO:0000256" key="2">
    <source>
        <dbReference type="ARBA" id="ARBA00009596"/>
    </source>
</evidence>
<accession>A0AAV8T675</accession>
<comment type="similarity">
    <text evidence="2 7">Belongs to the Tic20 family.</text>
</comment>
<comment type="function">
    <text evidence="7">Involved in protein precursor import into chloroplasts.</text>
</comment>
<evidence type="ECO:0000256" key="5">
    <source>
        <dbReference type="ARBA" id="ARBA00022989"/>
    </source>
</evidence>
<keyword evidence="5 7" id="KW-1133">Transmembrane helix</keyword>
<dbReference type="EMBL" id="JAIWQS010000006">
    <property type="protein sequence ID" value="KAJ8762282.1"/>
    <property type="molecule type" value="Genomic_DNA"/>
</dbReference>
<keyword evidence="4" id="KW-1001">Plastid inner membrane</keyword>
<evidence type="ECO:0000256" key="6">
    <source>
        <dbReference type="ARBA" id="ARBA00023136"/>
    </source>
</evidence>
<protein>
    <recommendedName>
        <fullName evidence="7">Protein TIC 20</fullName>
    </recommendedName>
</protein>
<sequence>MKIGYALTSAGGCKDRPCCVVSSSTPCFPAKAALSSVRNSRKRPVETKSWLFTVSSFLNSSFLTPGVSSSCLNAASSLSHAILSLPRHRRSYLCPRATEDVPSSFRYPPMTRMPRCWWRTLACLPYLMPLHETWMYAETFLTYPFRRALGRLLSWFSMAYFFIAYLGVMRWMKERPHFFRFHVGMGMLLEISLQVIGTVSRWMPLAACWGKLGTHFWTAVTFVYPLIIALECIR</sequence>
<dbReference type="PANTHER" id="PTHR33510:SF9">
    <property type="entry name" value="HIT-TYPE ZINC FINGER FAMILY PROTEIN-RELATED"/>
    <property type="match status" value="1"/>
</dbReference>
<dbReference type="Proteomes" id="UP001159364">
    <property type="component" value="Linkage Group LG06"/>
</dbReference>
<keyword evidence="9" id="KW-1185">Reference proteome</keyword>
<keyword evidence="3 7" id="KW-0812">Transmembrane</keyword>
<feature type="transmembrane region" description="Helical" evidence="7">
    <location>
        <begin position="149"/>
        <end position="169"/>
    </location>
</feature>
<keyword evidence="7" id="KW-0150">Chloroplast</keyword>